<keyword evidence="1" id="KW-1133">Transmembrane helix</keyword>
<gene>
    <name evidence="2" type="ORF">BZL29_0462</name>
</gene>
<organism evidence="2 3">
    <name type="scientific">Mycobacterium kansasii</name>
    <dbReference type="NCBI Taxonomy" id="1768"/>
    <lineage>
        <taxon>Bacteria</taxon>
        <taxon>Bacillati</taxon>
        <taxon>Actinomycetota</taxon>
        <taxon>Actinomycetes</taxon>
        <taxon>Mycobacteriales</taxon>
        <taxon>Mycobacteriaceae</taxon>
        <taxon>Mycobacterium</taxon>
    </lineage>
</organism>
<keyword evidence="1" id="KW-0812">Transmembrane</keyword>
<dbReference type="AlphaFoldDB" id="A0A1V3XWU3"/>
<name>A0A1V3XWU3_MYCKA</name>
<sequence>MGAAPAAVCLAAETVAAESVGAVQAVAALVALGVPGPLLGPASGRRGSRSR</sequence>
<comment type="caution">
    <text evidence="2">The sequence shown here is derived from an EMBL/GenBank/DDBJ whole genome shotgun (WGS) entry which is preliminary data.</text>
</comment>
<feature type="transmembrane region" description="Helical" evidence="1">
    <location>
        <begin position="26"/>
        <end position="44"/>
    </location>
</feature>
<proteinExistence type="predicted"/>
<evidence type="ECO:0000313" key="3">
    <source>
        <dbReference type="Proteomes" id="UP000188532"/>
    </source>
</evidence>
<evidence type="ECO:0000313" key="2">
    <source>
        <dbReference type="EMBL" id="OOK83717.1"/>
    </source>
</evidence>
<keyword evidence="1" id="KW-0472">Membrane</keyword>
<dbReference type="Proteomes" id="UP000188532">
    <property type="component" value="Unassembled WGS sequence"/>
</dbReference>
<protein>
    <submittedName>
        <fullName evidence="2">Uncharacterized protein</fullName>
    </submittedName>
</protein>
<dbReference type="EMBL" id="MVBN01000001">
    <property type="protein sequence ID" value="OOK83717.1"/>
    <property type="molecule type" value="Genomic_DNA"/>
</dbReference>
<evidence type="ECO:0000256" key="1">
    <source>
        <dbReference type="SAM" id="Phobius"/>
    </source>
</evidence>
<accession>A0A1V3XWU3</accession>
<reference evidence="2 3" key="1">
    <citation type="submission" date="2017-02" db="EMBL/GenBank/DDBJ databases">
        <title>Complete genome sequences of Mycobacterium kansasii strains isolated from rhesus macaques.</title>
        <authorList>
            <person name="Panda A."/>
            <person name="Nagaraj S."/>
            <person name="Zhao X."/>
            <person name="Tettelin H."/>
            <person name="Detolla L.J."/>
        </authorList>
    </citation>
    <scope>NUCLEOTIDE SEQUENCE [LARGE SCALE GENOMIC DNA]</scope>
    <source>
        <strain evidence="2 3">11-3469</strain>
    </source>
</reference>